<evidence type="ECO:0000313" key="12">
    <source>
        <dbReference type="EMBL" id="MDJ1503480.1"/>
    </source>
</evidence>
<name>A0AAE3R5A2_9BACT</name>
<protein>
    <submittedName>
        <fullName evidence="12">SusC/RagA family TonB-linked outer membrane protein</fullName>
    </submittedName>
</protein>
<dbReference type="InterPro" id="IPR039426">
    <property type="entry name" value="TonB-dep_rcpt-like"/>
</dbReference>
<evidence type="ECO:0000256" key="2">
    <source>
        <dbReference type="ARBA" id="ARBA00022448"/>
    </source>
</evidence>
<comment type="similarity">
    <text evidence="8 9">Belongs to the TonB-dependent receptor family.</text>
</comment>
<dbReference type="SUPFAM" id="SSF49464">
    <property type="entry name" value="Carboxypeptidase regulatory domain-like"/>
    <property type="match status" value="1"/>
</dbReference>
<proteinExistence type="inferred from homology"/>
<evidence type="ECO:0000256" key="8">
    <source>
        <dbReference type="PROSITE-ProRule" id="PRU01360"/>
    </source>
</evidence>
<sequence>MSTIITLQKLGNLPDAGYKSTSFRFSPLRFLWFLILLVSTTAYAQKTVKGKVSDAADGSSLPGVSVSVKGTTTGTTTDAGGNYTLNVPSDNTTLVFSFVGYVSQEIALGGRSSVNISLAADVQALQEVVVIGYGEQQKKDVTGGVVAVTSKDFNQGVIASPEQLLQGRAAGIQMTPASGEPGAGVNIRIRGTTSVRSGNNPLYVIDGVPVSGDATTDGGADYGSGGGTSKNPLNFLNPSDIESITVLKDASAAAIYGARGANGVVLITTKKGKNGQSMLNFSASGSVSGTLKRYDLLSASEFPDALTRSGNTINNINVRNGNTDWQKEIFRSSFSQNYNLNYGGGNETTTYYMSLGYSDQQGIIKNTAMTRLTGRVNASHKMLNDKLRVDLQLTTSGIKDQYAPIGNNAGYQGSLLGAALQANPTYPIYDEQGRYFTPGNYDVAGHPQGDFRNPVAMLNMIHDNSNTNRTLGNISATYRLIKGLSYKINFGIDNSSSERAQKVDPYLTGYNSNQVNNINVFTGFNNIQNRTTTSRLVEHTLSYNEKVGIGQLDAVAGFSYQKFENKGHYIQSGYFLDSTGTIDNIGYVNNKDYKAFFAGEDKNVFELQSYFGRVNYNIKDKYMLTATVRIDGSSKFGSNNKYGTFPSLGAAWRLSNESFIPQGIFDDLKLRGSWGITGNQEFPANLTKATRNVNPNNATSDADNAANDNLKWEQTRQWAVGLDFAFLSGRLTGSVDYFNKNTKDLLFRDLNDNPVSPSPYIWRNLDANVSNKGFEFSVNYKAVDKGVFRWEIAYNLTHVVNKVEKLGGSFRPTGEINGQGLSGAYAQRIQQGYPLFAFFVPKFSGFDENGFAVYPNGDQPVYSGSPQPKFTHGLTNNFSYGNWNLSIFINSSTGFYIYNNTANALFYKAALNLAHNVTKDVANNSEYRFNAGSVSSRFLEKGDFIRLSNVNLGYTFKLPEASQVKTLRLSVTGQNLFLLTKYTGVDPEVNTNKALNQIPSLGIDYTSYPSARVITFGLNASF</sequence>
<dbReference type="InterPro" id="IPR023997">
    <property type="entry name" value="TonB-dep_OMP_SusC/RagA_CS"/>
</dbReference>
<evidence type="ECO:0000256" key="7">
    <source>
        <dbReference type="ARBA" id="ARBA00023237"/>
    </source>
</evidence>
<dbReference type="EMBL" id="JASJOU010000008">
    <property type="protein sequence ID" value="MDJ1503480.1"/>
    <property type="molecule type" value="Genomic_DNA"/>
</dbReference>
<dbReference type="Pfam" id="PF00593">
    <property type="entry name" value="TonB_dep_Rec_b-barrel"/>
    <property type="match status" value="1"/>
</dbReference>
<dbReference type="FunFam" id="2.170.130.10:FF:000008">
    <property type="entry name" value="SusC/RagA family TonB-linked outer membrane protein"/>
    <property type="match status" value="1"/>
</dbReference>
<dbReference type="AlphaFoldDB" id="A0AAE3R5A2"/>
<dbReference type="NCBIfam" id="TIGR04056">
    <property type="entry name" value="OMP_RagA_SusC"/>
    <property type="match status" value="1"/>
</dbReference>
<dbReference type="Gene3D" id="2.60.40.1120">
    <property type="entry name" value="Carboxypeptidase-like, regulatory domain"/>
    <property type="match status" value="1"/>
</dbReference>
<gene>
    <name evidence="12" type="ORF">QNI22_22620</name>
</gene>
<dbReference type="InterPro" id="IPR000531">
    <property type="entry name" value="Beta-barrel_TonB"/>
</dbReference>
<keyword evidence="5 9" id="KW-0798">TonB box</keyword>
<dbReference type="InterPro" id="IPR023996">
    <property type="entry name" value="TonB-dep_OMP_SusC/RagA"/>
</dbReference>
<evidence type="ECO:0000259" key="10">
    <source>
        <dbReference type="Pfam" id="PF00593"/>
    </source>
</evidence>
<evidence type="ECO:0000256" key="4">
    <source>
        <dbReference type="ARBA" id="ARBA00022692"/>
    </source>
</evidence>
<dbReference type="GO" id="GO:0009279">
    <property type="term" value="C:cell outer membrane"/>
    <property type="evidence" value="ECO:0007669"/>
    <property type="project" value="UniProtKB-SubCell"/>
</dbReference>
<evidence type="ECO:0000259" key="11">
    <source>
        <dbReference type="Pfam" id="PF07715"/>
    </source>
</evidence>
<comment type="caution">
    <text evidence="12">The sequence shown here is derived from an EMBL/GenBank/DDBJ whole genome shotgun (WGS) entry which is preliminary data.</text>
</comment>
<evidence type="ECO:0000313" key="13">
    <source>
        <dbReference type="Proteomes" id="UP001232063"/>
    </source>
</evidence>
<dbReference type="SUPFAM" id="SSF56935">
    <property type="entry name" value="Porins"/>
    <property type="match status" value="1"/>
</dbReference>
<feature type="domain" description="TonB-dependent receptor plug" evidence="11">
    <location>
        <begin position="138"/>
        <end position="264"/>
    </location>
</feature>
<evidence type="ECO:0000256" key="9">
    <source>
        <dbReference type="RuleBase" id="RU003357"/>
    </source>
</evidence>
<dbReference type="Gene3D" id="2.170.130.10">
    <property type="entry name" value="TonB-dependent receptor, plug domain"/>
    <property type="match status" value="1"/>
</dbReference>
<keyword evidence="4 8" id="KW-0812">Transmembrane</keyword>
<keyword evidence="2 8" id="KW-0813">Transport</keyword>
<evidence type="ECO:0000256" key="3">
    <source>
        <dbReference type="ARBA" id="ARBA00022452"/>
    </source>
</evidence>
<dbReference type="PROSITE" id="PS52016">
    <property type="entry name" value="TONB_DEPENDENT_REC_3"/>
    <property type="match status" value="1"/>
</dbReference>
<dbReference type="RefSeq" id="WP_314514094.1">
    <property type="nucleotide sequence ID" value="NZ_JASJOU010000008.1"/>
</dbReference>
<evidence type="ECO:0000256" key="5">
    <source>
        <dbReference type="ARBA" id="ARBA00023077"/>
    </source>
</evidence>
<reference evidence="12" key="1">
    <citation type="submission" date="2023-05" db="EMBL/GenBank/DDBJ databases">
        <authorList>
            <person name="Zhang X."/>
        </authorList>
    </citation>
    <scope>NUCLEOTIDE SEQUENCE</scope>
    <source>
        <strain evidence="12">BD1B2-1</strain>
    </source>
</reference>
<feature type="domain" description="TonB-dependent receptor-like beta-barrel" evidence="10">
    <location>
        <begin position="432"/>
        <end position="976"/>
    </location>
</feature>
<keyword evidence="6 8" id="KW-0472">Membrane</keyword>
<dbReference type="Pfam" id="PF07715">
    <property type="entry name" value="Plug"/>
    <property type="match status" value="1"/>
</dbReference>
<dbReference type="InterPro" id="IPR037066">
    <property type="entry name" value="Plug_dom_sf"/>
</dbReference>
<comment type="subcellular location">
    <subcellularLocation>
        <location evidence="1 8">Cell outer membrane</location>
        <topology evidence="1 8">Multi-pass membrane protein</topology>
    </subcellularLocation>
</comment>
<dbReference type="InterPro" id="IPR012910">
    <property type="entry name" value="Plug_dom"/>
</dbReference>
<dbReference type="NCBIfam" id="TIGR04057">
    <property type="entry name" value="SusC_RagA_signa"/>
    <property type="match status" value="1"/>
</dbReference>
<keyword evidence="3 8" id="KW-1134">Transmembrane beta strand</keyword>
<keyword evidence="7 8" id="KW-0998">Cell outer membrane</keyword>
<dbReference type="Pfam" id="PF13715">
    <property type="entry name" value="CarbopepD_reg_2"/>
    <property type="match status" value="1"/>
</dbReference>
<dbReference type="Proteomes" id="UP001232063">
    <property type="component" value="Unassembled WGS sequence"/>
</dbReference>
<keyword evidence="13" id="KW-1185">Reference proteome</keyword>
<evidence type="ECO:0000256" key="1">
    <source>
        <dbReference type="ARBA" id="ARBA00004571"/>
    </source>
</evidence>
<evidence type="ECO:0000256" key="6">
    <source>
        <dbReference type="ARBA" id="ARBA00023136"/>
    </source>
</evidence>
<organism evidence="12 13">
    <name type="scientific">Xanthocytophaga agilis</name>
    <dbReference type="NCBI Taxonomy" id="3048010"/>
    <lineage>
        <taxon>Bacteria</taxon>
        <taxon>Pseudomonadati</taxon>
        <taxon>Bacteroidota</taxon>
        <taxon>Cytophagia</taxon>
        <taxon>Cytophagales</taxon>
        <taxon>Rhodocytophagaceae</taxon>
        <taxon>Xanthocytophaga</taxon>
    </lineage>
</organism>
<dbReference type="Gene3D" id="2.40.170.20">
    <property type="entry name" value="TonB-dependent receptor, beta-barrel domain"/>
    <property type="match status" value="1"/>
</dbReference>
<dbReference type="InterPro" id="IPR008969">
    <property type="entry name" value="CarboxyPept-like_regulatory"/>
</dbReference>
<accession>A0AAE3R5A2</accession>
<dbReference type="InterPro" id="IPR036942">
    <property type="entry name" value="Beta-barrel_TonB_sf"/>
</dbReference>